<dbReference type="PROSITE" id="PS50222">
    <property type="entry name" value="EF_HAND_2"/>
    <property type="match status" value="1"/>
</dbReference>
<gene>
    <name evidence="3" type="primary">Man1a1</name>
    <name evidence="3" type="ORF">SPIL2461_LOCUS12876</name>
</gene>
<evidence type="ECO:0000259" key="2">
    <source>
        <dbReference type="PROSITE" id="PS50222"/>
    </source>
</evidence>
<dbReference type="AlphaFoldDB" id="A0A812SU50"/>
<dbReference type="InterPro" id="IPR018247">
    <property type="entry name" value="EF_Hand_1_Ca_BS"/>
</dbReference>
<dbReference type="EMBL" id="CAJNIZ010027224">
    <property type="protein sequence ID" value="CAE7498506.1"/>
    <property type="molecule type" value="Genomic_DNA"/>
</dbReference>
<dbReference type="GO" id="GO:0005509">
    <property type="term" value="F:calcium ion binding"/>
    <property type="evidence" value="ECO:0007669"/>
    <property type="project" value="InterPro"/>
</dbReference>
<dbReference type="Proteomes" id="UP000649617">
    <property type="component" value="Unassembled WGS sequence"/>
</dbReference>
<name>A0A812SU50_SYMPI</name>
<evidence type="ECO:0000313" key="3">
    <source>
        <dbReference type="EMBL" id="CAE7498506.1"/>
    </source>
</evidence>
<protein>
    <submittedName>
        <fullName evidence="3">Man1a1 protein</fullName>
    </submittedName>
</protein>
<comment type="caution">
    <text evidence="3">The sequence shown here is derived from an EMBL/GenBank/DDBJ whole genome shotgun (WGS) entry which is preliminary data.</text>
</comment>
<organism evidence="3 4">
    <name type="scientific">Symbiodinium pilosum</name>
    <name type="common">Dinoflagellate</name>
    <dbReference type="NCBI Taxonomy" id="2952"/>
    <lineage>
        <taxon>Eukaryota</taxon>
        <taxon>Sar</taxon>
        <taxon>Alveolata</taxon>
        <taxon>Dinophyceae</taxon>
        <taxon>Suessiales</taxon>
        <taxon>Symbiodiniaceae</taxon>
        <taxon>Symbiodinium</taxon>
    </lineage>
</organism>
<feature type="coiled-coil region" evidence="1">
    <location>
        <begin position="143"/>
        <end position="263"/>
    </location>
</feature>
<evidence type="ECO:0000256" key="1">
    <source>
        <dbReference type="SAM" id="Coils"/>
    </source>
</evidence>
<keyword evidence="1" id="KW-0175">Coiled coil</keyword>
<dbReference type="PROSITE" id="PS00018">
    <property type="entry name" value="EF_HAND_1"/>
    <property type="match status" value="1"/>
</dbReference>
<keyword evidence="4" id="KW-1185">Reference proteome</keyword>
<sequence>MFEQLDADKSGDLSEQEFQSIFSEFFVCVQPISMTEGMSISNGKSVVKLEVGMMVEALEMPQFDEAQKLTRLRCRVIEDSVKEGWVTMKGNQGKVFLSRQSPHNTALKSFARSWSAASKQVEKVLAHIIAKRKELASCSQGPLAEAREKLEQLKSKVLASQKQLGDLRKKVEAAKKDYEKCAEQDRKARDQAREKKLLAVVNKVLDEQVHAAESEAARLNEALAPLVHLKSEEEVLTVPTSLLKEGEQMNVQLKEKLQSVRTEIEKHEVPKDKGCSGQIQQAVGAAKWKVDNMEKETAKVLQAARATASRVADVALQAARAALRRECAGKETGMDAVFDAMRGDAAGSHVSREAFQRYLGSLPEPPLKEEQVSLVFDSIPGSEEGISRWSFLRSFQQFFVCQKSIALTFDFVISNCKPLRMLATDEVMEVLEGPQTDPKLGITRVKGRVLEHNVVGWATVSGNQGSVFLKEKAKPFMQCLTDLPLESNFVSSGEAPIRTLKAEEVLEVLEGPRKESSEPRIRARCRACSDDAQGWITLTGAAGAHADQGRHKHFTCKTAIAMTDNQNIKTCKVLRKLEVGEVVRVLEGPEIDKDSSVSRIKAVASKDSLEGWVTVKGNAGTVYAEEAPSLYTVLHEASALVTQLMMSSLTLIESALMSSVVVLTCIRDEKGCVGAQCLVWFLNECSGLWVQSMDAFGEYGGAPVRTLAKDEAIEVLEGPKEEVIEAKQRLKGRALADDTVGWVSLNSKKLRRWSPQYRCKQSTVLQDTLATKTAATVRRVEELSMIRATSTGHKP</sequence>
<proteinExistence type="predicted"/>
<accession>A0A812SU50</accession>
<reference evidence="3" key="1">
    <citation type="submission" date="2021-02" db="EMBL/GenBank/DDBJ databases">
        <authorList>
            <person name="Dougan E. K."/>
            <person name="Rhodes N."/>
            <person name="Thang M."/>
            <person name="Chan C."/>
        </authorList>
    </citation>
    <scope>NUCLEOTIDE SEQUENCE</scope>
</reference>
<dbReference type="Gene3D" id="1.20.1270.60">
    <property type="entry name" value="Arfaptin homology (AH) domain/BAR domain"/>
    <property type="match status" value="1"/>
</dbReference>
<dbReference type="OrthoDB" id="438579at2759"/>
<feature type="domain" description="EF-hand" evidence="2">
    <location>
        <begin position="1"/>
        <end position="28"/>
    </location>
</feature>
<dbReference type="InterPro" id="IPR027267">
    <property type="entry name" value="AH/BAR_dom_sf"/>
</dbReference>
<dbReference type="InterPro" id="IPR002048">
    <property type="entry name" value="EF_hand_dom"/>
</dbReference>
<evidence type="ECO:0000313" key="4">
    <source>
        <dbReference type="Proteomes" id="UP000649617"/>
    </source>
</evidence>